<dbReference type="InterPro" id="IPR012349">
    <property type="entry name" value="Split_barrel_FMN-bd"/>
</dbReference>
<dbReference type="GO" id="GO:0010181">
    <property type="term" value="F:FMN binding"/>
    <property type="evidence" value="ECO:0007669"/>
    <property type="project" value="InterPro"/>
</dbReference>
<reference evidence="6 7" key="1">
    <citation type="submission" date="2018-04" db="EMBL/GenBank/DDBJ databases">
        <authorList>
            <person name="Go L.Y."/>
            <person name="Mitchell J.A."/>
        </authorList>
    </citation>
    <scope>NUCLEOTIDE SEQUENCE [LARGE SCALE GENOMIC DNA]</scope>
    <source>
        <strain evidence="6">ULC066bin1</strain>
    </source>
</reference>
<accession>A0A2W4W3I3</accession>
<dbReference type="SMART" id="SM00903">
    <property type="entry name" value="Flavin_Reduct"/>
    <property type="match status" value="1"/>
</dbReference>
<evidence type="ECO:0000313" key="6">
    <source>
        <dbReference type="EMBL" id="PZO39633.1"/>
    </source>
</evidence>
<proteinExistence type="inferred from homology"/>
<dbReference type="EMBL" id="QBML01000017">
    <property type="protein sequence ID" value="PZO39633.1"/>
    <property type="molecule type" value="Genomic_DNA"/>
</dbReference>
<evidence type="ECO:0000256" key="4">
    <source>
        <dbReference type="ARBA" id="ARBA00038054"/>
    </source>
</evidence>
<comment type="cofactor">
    <cofactor evidence="1">
        <name>FMN</name>
        <dbReference type="ChEBI" id="CHEBI:58210"/>
    </cofactor>
</comment>
<evidence type="ECO:0000256" key="3">
    <source>
        <dbReference type="ARBA" id="ARBA00022643"/>
    </source>
</evidence>
<keyword evidence="2" id="KW-0285">Flavoprotein</keyword>
<comment type="similarity">
    <text evidence="4">Belongs to the flavoredoxin family.</text>
</comment>
<protein>
    <submittedName>
        <fullName evidence="6">Flavin reductase family protein</fullName>
    </submittedName>
</protein>
<feature type="domain" description="Flavin reductase like" evidence="5">
    <location>
        <begin position="20"/>
        <end position="171"/>
    </location>
</feature>
<evidence type="ECO:0000313" key="7">
    <source>
        <dbReference type="Proteomes" id="UP000249467"/>
    </source>
</evidence>
<dbReference type="InterPro" id="IPR002563">
    <property type="entry name" value="Flavin_Rdtase-like_dom"/>
</dbReference>
<organism evidence="6 7">
    <name type="scientific">Pseudanabaena frigida</name>
    <dbReference type="NCBI Taxonomy" id="945775"/>
    <lineage>
        <taxon>Bacteria</taxon>
        <taxon>Bacillati</taxon>
        <taxon>Cyanobacteriota</taxon>
        <taxon>Cyanophyceae</taxon>
        <taxon>Pseudanabaenales</taxon>
        <taxon>Pseudanabaenaceae</taxon>
        <taxon>Pseudanabaena</taxon>
    </lineage>
</organism>
<dbReference type="Gene3D" id="2.30.110.10">
    <property type="entry name" value="Electron Transport, Fmn-binding Protein, Chain A"/>
    <property type="match status" value="1"/>
</dbReference>
<dbReference type="AlphaFoldDB" id="A0A2W4W3I3"/>
<name>A0A2W4W3I3_9CYAN</name>
<dbReference type="GO" id="GO:0016646">
    <property type="term" value="F:oxidoreductase activity, acting on the CH-NH group of donors, NAD or NADP as acceptor"/>
    <property type="evidence" value="ECO:0007669"/>
    <property type="project" value="UniProtKB-ARBA"/>
</dbReference>
<sequence>MHIDPKETSASDNYKLLTNLVVPRPIAWVTTQSIQGVVNLAPFSFFNAIGSNPLYLIISIGNKDDGSMKDTAANIIANGEFVVNLVTEDLLMAMNISAANFPIEESELTAVGLHGAESKRVKVPRVAEAQASLECVLHSQQPLGIYTLIVGQVVMFHVDDRLISDRLHINGFYPIGRMGSPAYYCRTTDHFDLPRIPYEQWQKENLDQNYSN</sequence>
<dbReference type="PANTHER" id="PTHR33798">
    <property type="entry name" value="FLAVOPROTEIN OXYGENASE"/>
    <property type="match status" value="1"/>
</dbReference>
<evidence type="ECO:0000256" key="1">
    <source>
        <dbReference type="ARBA" id="ARBA00001917"/>
    </source>
</evidence>
<dbReference type="Proteomes" id="UP000249467">
    <property type="component" value="Unassembled WGS sequence"/>
</dbReference>
<evidence type="ECO:0000256" key="2">
    <source>
        <dbReference type="ARBA" id="ARBA00022630"/>
    </source>
</evidence>
<comment type="caution">
    <text evidence="6">The sequence shown here is derived from an EMBL/GenBank/DDBJ whole genome shotgun (WGS) entry which is preliminary data.</text>
</comment>
<reference evidence="6 7" key="2">
    <citation type="submission" date="2018-06" db="EMBL/GenBank/DDBJ databases">
        <title>Metagenomic assembly of (sub)arctic Cyanobacteria and their associated microbiome from non-axenic cultures.</title>
        <authorList>
            <person name="Baurain D."/>
        </authorList>
    </citation>
    <scope>NUCLEOTIDE SEQUENCE [LARGE SCALE GENOMIC DNA]</scope>
    <source>
        <strain evidence="6">ULC066bin1</strain>
    </source>
</reference>
<keyword evidence="3" id="KW-0288">FMN</keyword>
<dbReference type="Pfam" id="PF01613">
    <property type="entry name" value="Flavin_Reduct"/>
    <property type="match status" value="1"/>
</dbReference>
<dbReference type="PANTHER" id="PTHR33798:SF5">
    <property type="entry name" value="FLAVIN REDUCTASE LIKE DOMAIN-CONTAINING PROTEIN"/>
    <property type="match status" value="1"/>
</dbReference>
<dbReference type="SUPFAM" id="SSF50475">
    <property type="entry name" value="FMN-binding split barrel"/>
    <property type="match status" value="1"/>
</dbReference>
<evidence type="ECO:0000259" key="5">
    <source>
        <dbReference type="SMART" id="SM00903"/>
    </source>
</evidence>
<gene>
    <name evidence="6" type="ORF">DCF19_13700</name>
</gene>